<proteinExistence type="predicted"/>
<evidence type="ECO:0000256" key="2">
    <source>
        <dbReference type="SAM" id="MobiDB-lite"/>
    </source>
</evidence>
<feature type="coiled-coil region" evidence="1">
    <location>
        <begin position="17"/>
        <end position="86"/>
    </location>
</feature>
<dbReference type="Proteomes" id="UP000025238">
    <property type="component" value="Chromosome"/>
</dbReference>
<dbReference type="PATRIC" id="fig|316.97.peg.1419"/>
<protein>
    <submittedName>
        <fullName evidence="3">Uncharacterized protein</fullName>
    </submittedName>
</protein>
<organism evidence="3 4">
    <name type="scientific">Stutzerimonas stutzeri</name>
    <name type="common">Pseudomonas stutzeri</name>
    <dbReference type="NCBI Taxonomy" id="316"/>
    <lineage>
        <taxon>Bacteria</taxon>
        <taxon>Pseudomonadati</taxon>
        <taxon>Pseudomonadota</taxon>
        <taxon>Gammaproteobacteria</taxon>
        <taxon>Pseudomonadales</taxon>
        <taxon>Pseudomonadaceae</taxon>
        <taxon>Stutzerimonas</taxon>
    </lineage>
</organism>
<name>A0A023WYE3_STUST</name>
<dbReference type="KEGG" id="pstu:UIB01_07030"/>
<feature type="region of interest" description="Disordered" evidence="2">
    <location>
        <begin position="92"/>
        <end position="114"/>
    </location>
</feature>
<feature type="compositionally biased region" description="Basic and acidic residues" evidence="2">
    <location>
        <begin position="94"/>
        <end position="114"/>
    </location>
</feature>
<gene>
    <name evidence="3" type="ORF">UIB01_07030</name>
</gene>
<sequence length="114" mass="13178">MSCPDDFEFLLGVPTLAEVWQQHARLLEEECHELREEVRALKAERRKLVQLYAQSQQELSEANGRARKAQREANRSHVELVQLQNSIAYPFHYGHHEGIPKDDQETDRSAVRGG</sequence>
<accession>A0A023WYE3</accession>
<evidence type="ECO:0000313" key="3">
    <source>
        <dbReference type="EMBL" id="AHY45073.1"/>
    </source>
</evidence>
<evidence type="ECO:0000313" key="4">
    <source>
        <dbReference type="Proteomes" id="UP000025238"/>
    </source>
</evidence>
<dbReference type="AlphaFoldDB" id="A0A023WYE3"/>
<dbReference type="EMBL" id="CP007509">
    <property type="protein sequence ID" value="AHY45073.1"/>
    <property type="molecule type" value="Genomic_DNA"/>
</dbReference>
<evidence type="ECO:0000256" key="1">
    <source>
        <dbReference type="SAM" id="Coils"/>
    </source>
</evidence>
<keyword evidence="1" id="KW-0175">Coiled coil</keyword>
<reference evidence="3 4" key="1">
    <citation type="submission" date="2014-03" db="EMBL/GenBank/DDBJ databases">
        <title>Complete genome sequence of Pseudomonas stutzeri 19SMN4.</title>
        <authorList>
            <person name="Brunet-Galmes I."/>
            <person name="Nogales B."/>
            <person name="Busquets A."/>
            <person name="Pena A."/>
            <person name="Gomila M."/>
            <person name="Garcia-Valdes E."/>
            <person name="Lalucat J."/>
            <person name="Bennasar A."/>
            <person name="Bosch R."/>
        </authorList>
    </citation>
    <scope>NUCLEOTIDE SEQUENCE [LARGE SCALE GENOMIC DNA]</scope>
    <source>
        <strain evidence="3 4">19SMN4</strain>
    </source>
</reference>